<dbReference type="GeneID" id="69117845"/>
<dbReference type="InterPro" id="IPR055809">
    <property type="entry name" value="DUF7385"/>
</dbReference>
<sequence>MSTVIDFEAVRHRVKLVRDSGETKLYENRDGVACPVCDEPFDEGLVTECSSRQVTPGGGVRLCLARDDDQLFIFTHA</sequence>
<keyword evidence="2" id="KW-1185">Reference proteome</keyword>
<comment type="caution">
    <text evidence="1">The sequence shown here is derived from an EMBL/GenBank/DDBJ whole genome shotgun (WGS) entry which is preliminary data.</text>
</comment>
<evidence type="ECO:0000313" key="2">
    <source>
        <dbReference type="Proteomes" id="UP001595660"/>
    </source>
</evidence>
<name>A0ABD5N9R7_9EURY</name>
<evidence type="ECO:0000313" key="1">
    <source>
        <dbReference type="EMBL" id="MFC3476245.1"/>
    </source>
</evidence>
<keyword evidence="1" id="KW-0282">Flagellum</keyword>
<dbReference type="Pfam" id="PF24110">
    <property type="entry name" value="DUF7385"/>
    <property type="match status" value="1"/>
</dbReference>
<dbReference type="Proteomes" id="UP001595660">
    <property type="component" value="Unassembled WGS sequence"/>
</dbReference>
<keyword evidence="1" id="KW-0969">Cilium</keyword>
<dbReference type="AlphaFoldDB" id="A0ABD5N9R7"/>
<accession>A0ABD5N9R7</accession>
<dbReference type="RefSeq" id="WP_232569061.1">
    <property type="nucleotide sequence ID" value="NZ_CP089466.1"/>
</dbReference>
<proteinExistence type="predicted"/>
<reference evidence="1 2" key="1">
    <citation type="journal article" date="2019" name="Int. J. Syst. Evol. Microbiol.">
        <title>The Global Catalogue of Microorganisms (GCM) 10K type strain sequencing project: providing services to taxonomists for standard genome sequencing and annotation.</title>
        <authorList>
            <consortium name="The Broad Institute Genomics Platform"/>
            <consortium name="The Broad Institute Genome Sequencing Center for Infectious Disease"/>
            <person name="Wu L."/>
            <person name="Ma J."/>
        </authorList>
    </citation>
    <scope>NUCLEOTIDE SEQUENCE [LARGE SCALE GENOMIC DNA]</scope>
    <source>
        <strain evidence="1 2">CGMCC 1.12562</strain>
    </source>
</reference>
<gene>
    <name evidence="1" type="ORF">ACFOKC_00755</name>
</gene>
<dbReference type="EMBL" id="JBHRWN010000002">
    <property type="protein sequence ID" value="MFC3476245.1"/>
    <property type="molecule type" value="Genomic_DNA"/>
</dbReference>
<keyword evidence="1" id="KW-0966">Cell projection</keyword>
<organism evidence="1 2">
    <name type="scientific">Halobacterium litoreum</name>
    <dbReference type="NCBI Taxonomy" id="2039234"/>
    <lineage>
        <taxon>Archaea</taxon>
        <taxon>Methanobacteriati</taxon>
        <taxon>Methanobacteriota</taxon>
        <taxon>Stenosarchaea group</taxon>
        <taxon>Halobacteria</taxon>
        <taxon>Halobacteriales</taxon>
        <taxon>Halobacteriaceae</taxon>
        <taxon>Halobacterium</taxon>
    </lineage>
</organism>
<protein>
    <submittedName>
        <fullName evidence="1">Flagella cluster protein</fullName>
    </submittedName>
</protein>